<organism evidence="1 2">
    <name type="scientific">Planococcus lenghuensis</name>
    <dbReference type="NCBI Taxonomy" id="2213202"/>
    <lineage>
        <taxon>Bacteria</taxon>
        <taxon>Bacillati</taxon>
        <taxon>Bacillota</taxon>
        <taxon>Bacilli</taxon>
        <taxon>Bacillales</taxon>
        <taxon>Caryophanaceae</taxon>
        <taxon>Planococcus</taxon>
    </lineage>
</organism>
<evidence type="ECO:0000313" key="2">
    <source>
        <dbReference type="Proteomes" id="UP000188184"/>
    </source>
</evidence>
<dbReference type="Proteomes" id="UP000188184">
    <property type="component" value="Chromosome"/>
</dbReference>
<dbReference type="SUPFAM" id="SSF88713">
    <property type="entry name" value="Glycoside hydrolase/deacetylase"/>
    <property type="match status" value="1"/>
</dbReference>
<accession>A0A1Q2L181</accession>
<evidence type="ECO:0000313" key="1">
    <source>
        <dbReference type="EMBL" id="AQQ54225.1"/>
    </source>
</evidence>
<dbReference type="InterPro" id="IPR011330">
    <property type="entry name" value="Glyco_hydro/deAcase_b/a-brl"/>
</dbReference>
<dbReference type="AlphaFoldDB" id="A0A1Q2L181"/>
<dbReference type="EMBL" id="CP019640">
    <property type="protein sequence ID" value="AQQ54225.1"/>
    <property type="molecule type" value="Genomic_DNA"/>
</dbReference>
<reference evidence="1 2" key="1">
    <citation type="submission" date="2017-02" db="EMBL/GenBank/DDBJ databases">
        <title>The complete genomic sequence of a novel cold adapted crude oil-degrading bacterium Planococcus qaidamina Y42.</title>
        <authorList>
            <person name="Yang R."/>
        </authorList>
    </citation>
    <scope>NUCLEOTIDE SEQUENCE [LARGE SCALE GENOMIC DNA]</scope>
    <source>
        <strain evidence="1 2">Y42</strain>
    </source>
</reference>
<protein>
    <recommendedName>
        <fullName evidence="3">DUF2334 domain-containing protein</fullName>
    </recommendedName>
</protein>
<dbReference type="GO" id="GO:0005975">
    <property type="term" value="P:carbohydrate metabolic process"/>
    <property type="evidence" value="ECO:0007669"/>
    <property type="project" value="InterPro"/>
</dbReference>
<dbReference type="Pfam" id="PF10096">
    <property type="entry name" value="DUF2334"/>
    <property type="match status" value="1"/>
</dbReference>
<name>A0A1Q2L181_9BACL</name>
<dbReference type="Gene3D" id="3.20.20.370">
    <property type="entry name" value="Glycoside hydrolase/deacetylase"/>
    <property type="match status" value="1"/>
</dbReference>
<sequence length="266" mass="30638">MAFKFLFRLDDIAPNMNWTNYEKLKEVFVYYGIKPLLGVIPDNQDLELKGHPGIDPVIFWEEIRDRQKAGWEVAVHGYQHLYATNESGIIGLQARSEFAGLSYNQQLDKLKKATQIFRENKVEYITFMAPSHSFDSNTIRALRRVGICSVTDGFGLSAYRRNKMLFVPQLFAKPKKLPLGTYTFCLHLNTMTAEDIVQVERFLEENVADATTFSGVIQEERFNPMASINHLLLKTTFKGIRKAREFRTGHLAAVQKKQQKIRSRVN</sequence>
<keyword evidence="2" id="KW-1185">Reference proteome</keyword>
<dbReference type="OrthoDB" id="9792651at2"/>
<proteinExistence type="predicted"/>
<gene>
    <name evidence="1" type="ORF">B0X71_14715</name>
</gene>
<evidence type="ECO:0008006" key="3">
    <source>
        <dbReference type="Google" id="ProtNLM"/>
    </source>
</evidence>
<dbReference type="InterPro" id="IPR018763">
    <property type="entry name" value="DUF2334"/>
</dbReference>
<dbReference type="KEGG" id="pmar:B0X71_14715"/>
<dbReference type="RefSeq" id="WP_077590117.1">
    <property type="nucleotide sequence ID" value="NZ_CP019640.1"/>
</dbReference>